<evidence type="ECO:0000313" key="3">
    <source>
        <dbReference type="EMBL" id="GAA0175980.1"/>
    </source>
</evidence>
<proteinExistence type="predicted"/>
<evidence type="ECO:0000256" key="1">
    <source>
        <dbReference type="SAM" id="MobiDB-lite"/>
    </source>
</evidence>
<dbReference type="PANTHER" id="PTHR33264:SF6">
    <property type="entry name" value="OS01G0638800 PROTEIN"/>
    <property type="match status" value="1"/>
</dbReference>
<dbReference type="Proteomes" id="UP001454036">
    <property type="component" value="Unassembled WGS sequence"/>
</dbReference>
<comment type="caution">
    <text evidence="3">The sequence shown here is derived from an EMBL/GenBank/DDBJ whole genome shotgun (WGS) entry which is preliminary data.</text>
</comment>
<keyword evidence="2" id="KW-0812">Transmembrane</keyword>
<keyword evidence="4" id="KW-1185">Reference proteome</keyword>
<evidence type="ECO:0008006" key="5">
    <source>
        <dbReference type="Google" id="ProtNLM"/>
    </source>
</evidence>
<feature type="compositionally biased region" description="Polar residues" evidence="1">
    <location>
        <begin position="1"/>
        <end position="12"/>
    </location>
</feature>
<gene>
    <name evidence="3" type="ORF">LIER_29056</name>
</gene>
<reference evidence="3 4" key="1">
    <citation type="submission" date="2024-01" db="EMBL/GenBank/DDBJ databases">
        <title>The complete chloroplast genome sequence of Lithospermum erythrorhizon: insights into the phylogenetic relationship among Boraginaceae species and the maternal lineages of purple gromwells.</title>
        <authorList>
            <person name="Okada T."/>
            <person name="Watanabe K."/>
        </authorList>
    </citation>
    <scope>NUCLEOTIDE SEQUENCE [LARGE SCALE GENOMIC DNA]</scope>
</reference>
<evidence type="ECO:0000256" key="2">
    <source>
        <dbReference type="SAM" id="Phobius"/>
    </source>
</evidence>
<sequence length="105" mass="11690">MGETPSPASLQRKSQKYTEEEGGEDDSVKCSGEGCESCMAGLVADCVAICCCPCAFVNILAFTFLTIPYIMGRKWLLKGKMKMRKNKRKCKRRSHSSEIVVVMEQ</sequence>
<keyword evidence="2" id="KW-0472">Membrane</keyword>
<name>A0AAV3RJF9_LITER</name>
<organism evidence="3 4">
    <name type="scientific">Lithospermum erythrorhizon</name>
    <name type="common">Purple gromwell</name>
    <name type="synonym">Lithospermum officinale var. erythrorhizon</name>
    <dbReference type="NCBI Taxonomy" id="34254"/>
    <lineage>
        <taxon>Eukaryota</taxon>
        <taxon>Viridiplantae</taxon>
        <taxon>Streptophyta</taxon>
        <taxon>Embryophyta</taxon>
        <taxon>Tracheophyta</taxon>
        <taxon>Spermatophyta</taxon>
        <taxon>Magnoliopsida</taxon>
        <taxon>eudicotyledons</taxon>
        <taxon>Gunneridae</taxon>
        <taxon>Pentapetalae</taxon>
        <taxon>asterids</taxon>
        <taxon>lamiids</taxon>
        <taxon>Boraginales</taxon>
        <taxon>Boraginaceae</taxon>
        <taxon>Boraginoideae</taxon>
        <taxon>Lithospermeae</taxon>
        <taxon>Lithospermum</taxon>
    </lineage>
</organism>
<accession>A0AAV3RJF9</accession>
<dbReference type="PANTHER" id="PTHR33264">
    <property type="entry name" value="EXPRESSED PROTEIN"/>
    <property type="match status" value="1"/>
</dbReference>
<dbReference type="EMBL" id="BAABME010009874">
    <property type="protein sequence ID" value="GAA0175980.1"/>
    <property type="molecule type" value="Genomic_DNA"/>
</dbReference>
<evidence type="ECO:0000313" key="4">
    <source>
        <dbReference type="Proteomes" id="UP001454036"/>
    </source>
</evidence>
<feature type="region of interest" description="Disordered" evidence="1">
    <location>
        <begin position="1"/>
        <end position="28"/>
    </location>
</feature>
<keyword evidence="2" id="KW-1133">Transmembrane helix</keyword>
<feature type="transmembrane region" description="Helical" evidence="2">
    <location>
        <begin position="55"/>
        <end position="76"/>
    </location>
</feature>
<dbReference type="AlphaFoldDB" id="A0AAV3RJF9"/>
<protein>
    <recommendedName>
        <fullName evidence="5">Transmembrane protein</fullName>
    </recommendedName>
</protein>